<sequence>MKWIVVAVEFTQKCQKCHTDVDGDGLKLENGKMFHNHCLTCAECSKSLDGAFYDRDGSYYCPADYVRKFGKYCAKCKLLIDNEGILVSGQDFHASCFTCTHCSNVIKPGDTIVYKNGAPLCSHCGSQCCSSCDLVITSDYLTAFDRKFHSTCFRCAECGCALGTNKFVEFNGKPFCEADIPKVQQAHHDADTDCACCRRPIGQNEAIKALDQHFHSSCFRCDVCKCELSGSFYERNGKNYCERDYQSNHGVSCSHCNLQINGVYLQLEDNKSFHTGCIRCQTCQSPFSEGDKIYLREQKPYCEAHQRA</sequence>
<keyword evidence="2 3" id="KW-0862">Zinc</keyword>
<dbReference type="PhylomeDB" id="A0A0D2W0T0"/>
<reference evidence="6" key="1">
    <citation type="submission" date="2011-02" db="EMBL/GenBank/DDBJ databases">
        <title>The Genome Sequence of Capsaspora owczarzaki ATCC 30864.</title>
        <authorList>
            <person name="Russ C."/>
            <person name="Cuomo C."/>
            <person name="Burger G."/>
            <person name="Gray M.W."/>
            <person name="Holland P.W.H."/>
            <person name="King N."/>
            <person name="Lang F.B.F."/>
            <person name="Roger A.J."/>
            <person name="Ruiz-Trillo I."/>
            <person name="Young S.K."/>
            <person name="Zeng Q."/>
            <person name="Gargeya S."/>
            <person name="Alvarado L."/>
            <person name="Berlin A."/>
            <person name="Chapman S.B."/>
            <person name="Chen Z."/>
            <person name="Freedman E."/>
            <person name="Gellesch M."/>
            <person name="Goldberg J."/>
            <person name="Griggs A."/>
            <person name="Gujja S."/>
            <person name="Heilman E."/>
            <person name="Heiman D."/>
            <person name="Howarth C."/>
            <person name="Mehta T."/>
            <person name="Neiman D."/>
            <person name="Pearson M."/>
            <person name="Roberts A."/>
            <person name="Saif S."/>
            <person name="Shea T."/>
            <person name="Shenoy N."/>
            <person name="Sisk P."/>
            <person name="Stolte C."/>
            <person name="Sykes S."/>
            <person name="White J."/>
            <person name="Yandava C."/>
            <person name="Haas B."/>
            <person name="Nusbaum C."/>
            <person name="Birren B."/>
        </authorList>
    </citation>
    <scope>NUCLEOTIDE SEQUENCE</scope>
    <source>
        <strain evidence="6">ATCC 30864</strain>
    </source>
</reference>
<keyword evidence="3" id="KW-0440">LIM domain</keyword>
<dbReference type="eggNOG" id="KOG1044">
    <property type="taxonomic scope" value="Eukaryota"/>
</dbReference>
<dbReference type="OrthoDB" id="1746725at2759"/>
<dbReference type="PROSITE" id="PS50023">
    <property type="entry name" value="LIM_DOMAIN_2"/>
    <property type="match status" value="4"/>
</dbReference>
<proteinExistence type="predicted"/>
<protein>
    <recommendedName>
        <fullName evidence="4">LIM zinc-binding domain-containing protein</fullName>
    </recommendedName>
</protein>
<evidence type="ECO:0000256" key="2">
    <source>
        <dbReference type="ARBA" id="ARBA00022833"/>
    </source>
</evidence>
<dbReference type="EMBL" id="KE346375">
    <property type="protein sequence ID" value="KJE97857.1"/>
    <property type="molecule type" value="Genomic_DNA"/>
</dbReference>
<feature type="domain" description="LIM zinc-binding" evidence="4">
    <location>
        <begin position="252"/>
        <end position="308"/>
    </location>
</feature>
<organism evidence="5 6">
    <name type="scientific">Capsaspora owczarzaki (strain ATCC 30864)</name>
    <dbReference type="NCBI Taxonomy" id="595528"/>
    <lineage>
        <taxon>Eukaryota</taxon>
        <taxon>Filasterea</taxon>
        <taxon>Capsaspora</taxon>
    </lineage>
</organism>
<dbReference type="GO" id="GO:0046872">
    <property type="term" value="F:metal ion binding"/>
    <property type="evidence" value="ECO:0007669"/>
    <property type="project" value="UniProtKB-KW"/>
</dbReference>
<dbReference type="Proteomes" id="UP000008743">
    <property type="component" value="Unassembled WGS sequence"/>
</dbReference>
<accession>A0A0D2W0T0</accession>
<evidence type="ECO:0000259" key="4">
    <source>
        <dbReference type="PROSITE" id="PS50023"/>
    </source>
</evidence>
<dbReference type="PANTHER" id="PTHR24213">
    <property type="entry name" value="ACTIN-BINDING LIM PROTEIN"/>
    <property type="match status" value="1"/>
</dbReference>
<dbReference type="OMA" id="KSLNKMW"/>
<dbReference type="SMART" id="SM00132">
    <property type="entry name" value="LIM"/>
    <property type="match status" value="5"/>
</dbReference>
<dbReference type="AlphaFoldDB" id="A0A0D2W0T0"/>
<dbReference type="Pfam" id="PF00412">
    <property type="entry name" value="LIM"/>
    <property type="match status" value="5"/>
</dbReference>
<feature type="domain" description="LIM zinc-binding" evidence="4">
    <location>
        <begin position="12"/>
        <end position="71"/>
    </location>
</feature>
<dbReference type="PROSITE" id="PS00478">
    <property type="entry name" value="LIM_DOMAIN_1"/>
    <property type="match status" value="5"/>
</dbReference>
<evidence type="ECO:0000313" key="6">
    <source>
        <dbReference type="Proteomes" id="UP000008743"/>
    </source>
</evidence>
<dbReference type="GO" id="GO:0051017">
    <property type="term" value="P:actin filament bundle assembly"/>
    <property type="evidence" value="ECO:0007669"/>
    <property type="project" value="TreeGrafter"/>
</dbReference>
<evidence type="ECO:0000256" key="3">
    <source>
        <dbReference type="PROSITE-ProRule" id="PRU00125"/>
    </source>
</evidence>
<keyword evidence="6" id="KW-1185">Reference proteome</keyword>
<keyword evidence="1 3" id="KW-0479">Metal-binding</keyword>
<dbReference type="Gene3D" id="2.10.110.10">
    <property type="entry name" value="Cysteine Rich Protein"/>
    <property type="match status" value="5"/>
</dbReference>
<dbReference type="InterPro" id="IPR051618">
    <property type="entry name" value="Actin-binding_LIM"/>
</dbReference>
<name>A0A0D2W0T0_CAPO3</name>
<dbReference type="SUPFAM" id="SSF57716">
    <property type="entry name" value="Glucocorticoid receptor-like (DNA-binding domain)"/>
    <property type="match status" value="4"/>
</dbReference>
<dbReference type="InterPro" id="IPR001781">
    <property type="entry name" value="Znf_LIM"/>
</dbReference>
<evidence type="ECO:0000313" key="5">
    <source>
        <dbReference type="EMBL" id="KJE97857.1"/>
    </source>
</evidence>
<evidence type="ECO:0000256" key="1">
    <source>
        <dbReference type="ARBA" id="ARBA00022723"/>
    </source>
</evidence>
<gene>
    <name evidence="5" type="ORF">CAOG_007939</name>
</gene>
<dbReference type="GO" id="GO:0015629">
    <property type="term" value="C:actin cytoskeleton"/>
    <property type="evidence" value="ECO:0007669"/>
    <property type="project" value="TreeGrafter"/>
</dbReference>
<dbReference type="InParanoid" id="A0A0D2W0T0"/>
<dbReference type="GO" id="GO:0030032">
    <property type="term" value="P:lamellipodium assembly"/>
    <property type="evidence" value="ECO:0007669"/>
    <property type="project" value="TreeGrafter"/>
</dbReference>
<dbReference type="CDD" id="cd08368">
    <property type="entry name" value="LIM"/>
    <property type="match status" value="3"/>
</dbReference>
<dbReference type="PANTHER" id="PTHR24213:SF17">
    <property type="entry name" value="DEMATIN"/>
    <property type="match status" value="1"/>
</dbReference>
<dbReference type="GO" id="GO:0005886">
    <property type="term" value="C:plasma membrane"/>
    <property type="evidence" value="ECO:0007669"/>
    <property type="project" value="TreeGrafter"/>
</dbReference>
<dbReference type="GO" id="GO:0051015">
    <property type="term" value="F:actin filament binding"/>
    <property type="evidence" value="ECO:0007669"/>
    <property type="project" value="TreeGrafter"/>
</dbReference>
<feature type="domain" description="LIM zinc-binding" evidence="4">
    <location>
        <begin position="192"/>
        <end position="251"/>
    </location>
</feature>
<feature type="domain" description="LIM zinc-binding" evidence="4">
    <location>
        <begin position="127"/>
        <end position="186"/>
    </location>
</feature>